<dbReference type="eggNOG" id="COG2854">
    <property type="taxonomic scope" value="Bacteria"/>
</dbReference>
<reference evidence="1 2" key="1">
    <citation type="journal article" date="2017" name="Antonie Van Leeuwenhoek">
        <title>Rhizobium rhizosphaerae sp. nov., a novel species isolated from rice rhizosphere.</title>
        <authorList>
            <person name="Zhao J.J."/>
            <person name="Zhang J."/>
            <person name="Zhang R.J."/>
            <person name="Zhang C.W."/>
            <person name="Yin H.Q."/>
            <person name="Zhang X.X."/>
        </authorList>
    </citation>
    <scope>NUCLEOTIDE SEQUENCE [LARGE SCALE GENOMIC DNA]</scope>
    <source>
        <strain evidence="1 2">BSs20135</strain>
    </source>
</reference>
<organism evidence="1 2">
    <name type="scientific">Paraglaciecola arctica BSs20135</name>
    <dbReference type="NCBI Taxonomy" id="493475"/>
    <lineage>
        <taxon>Bacteria</taxon>
        <taxon>Pseudomonadati</taxon>
        <taxon>Pseudomonadota</taxon>
        <taxon>Gammaproteobacteria</taxon>
        <taxon>Alteromonadales</taxon>
        <taxon>Alteromonadaceae</taxon>
        <taxon>Paraglaciecola</taxon>
    </lineage>
</organism>
<dbReference type="STRING" id="493475.GARC_3648"/>
<name>K6YQZ4_9ALTE</name>
<dbReference type="EMBL" id="BAEO01000055">
    <property type="protein sequence ID" value="GAC20602.1"/>
    <property type="molecule type" value="Genomic_DNA"/>
</dbReference>
<proteinExistence type="predicted"/>
<dbReference type="Pfam" id="PF05494">
    <property type="entry name" value="MlaC"/>
    <property type="match status" value="1"/>
</dbReference>
<dbReference type="InterPro" id="IPR008869">
    <property type="entry name" value="MlaC/ttg2D"/>
</dbReference>
<protein>
    <submittedName>
        <fullName evidence="1">Probable phospholipid-binding protein mlaC</fullName>
    </submittedName>
</protein>
<accession>K6YQZ4</accession>
<dbReference type="PANTHER" id="PTHR36573:SF1">
    <property type="entry name" value="INTERMEMBRANE PHOSPHOLIPID TRANSPORT SYSTEM BINDING PROTEIN MLAC"/>
    <property type="match status" value="1"/>
</dbReference>
<sequence length="222" mass="25553">MLSIGENNVINKWALLLLSGILIFCSGIAQAQNENPYVMLEDVATKTFSRIKKERQLIEVEPELLRTVMEEELLPYVDYSFSALKVLGKYYKKVPRDKIPEYISVFRSYLITTYALAMAYYDGQDVEFQPVREVTDEKTVTVRAVVREPGRPDINLAFKLRKNNKTNEWKAYDMVAEGISLLSSKQSEFQSILRKDGIQKVIDLMNNTISKPINIDPEKKET</sequence>
<dbReference type="Proteomes" id="UP000006327">
    <property type="component" value="Unassembled WGS sequence"/>
</dbReference>
<dbReference type="InterPro" id="IPR042245">
    <property type="entry name" value="Tgt2/MlaC_sf"/>
</dbReference>
<dbReference type="AlphaFoldDB" id="K6YQZ4"/>
<dbReference type="PANTHER" id="PTHR36573">
    <property type="entry name" value="INTERMEMBRANE PHOSPHOLIPID TRANSPORT SYSTEM BINDING PROTEIN MLAC"/>
    <property type="match status" value="1"/>
</dbReference>
<dbReference type="PIRSF" id="PIRSF004649">
    <property type="entry name" value="MlaC"/>
    <property type="match status" value="1"/>
</dbReference>
<evidence type="ECO:0000313" key="2">
    <source>
        <dbReference type="Proteomes" id="UP000006327"/>
    </source>
</evidence>
<gene>
    <name evidence="1" type="primary">mlaC</name>
    <name evidence="1" type="ORF">GARC_3648</name>
</gene>
<comment type="caution">
    <text evidence="1">The sequence shown here is derived from an EMBL/GenBank/DDBJ whole genome shotgun (WGS) entry which is preliminary data.</text>
</comment>
<dbReference type="RefSeq" id="WP_007622670.1">
    <property type="nucleotide sequence ID" value="NZ_BAEO01000055.1"/>
</dbReference>
<evidence type="ECO:0000313" key="1">
    <source>
        <dbReference type="EMBL" id="GAC20602.1"/>
    </source>
</evidence>
<keyword evidence="2" id="KW-1185">Reference proteome</keyword>
<dbReference type="Gene3D" id="3.10.450.710">
    <property type="entry name" value="Tgt2/MlaC"/>
    <property type="match status" value="1"/>
</dbReference>